<dbReference type="CDD" id="cd24032">
    <property type="entry name" value="ASKHA_NBD_TsaB"/>
    <property type="match status" value="1"/>
</dbReference>
<proteinExistence type="inferred from homology"/>
<keyword evidence="5" id="KW-0819">tRNA processing</keyword>
<dbReference type="Proteomes" id="UP000015462">
    <property type="component" value="Unassembled WGS sequence"/>
</dbReference>
<protein>
    <recommendedName>
        <fullName evidence="3">tRNA threonylcarbamoyladenosine biosynthesis protein TsaB</fullName>
    </recommendedName>
    <alternativeName>
        <fullName evidence="6">t(6)A37 threonylcarbamoyladenosine biosynthesis protein TsaB</fullName>
    </alternativeName>
</protein>
<keyword evidence="4" id="KW-0963">Cytoplasm</keyword>
<dbReference type="InterPro" id="IPR022496">
    <property type="entry name" value="T6A_TsaB"/>
</dbReference>
<dbReference type="GO" id="GO:0002949">
    <property type="term" value="P:tRNA threonylcarbamoyladenosine modification"/>
    <property type="evidence" value="ECO:0007669"/>
    <property type="project" value="InterPro"/>
</dbReference>
<dbReference type="GO" id="GO:0006508">
    <property type="term" value="P:proteolysis"/>
    <property type="evidence" value="ECO:0007669"/>
    <property type="project" value="UniProtKB-KW"/>
</dbReference>
<evidence type="ECO:0000256" key="4">
    <source>
        <dbReference type="ARBA" id="ARBA00022490"/>
    </source>
</evidence>
<dbReference type="Gene3D" id="3.30.420.40">
    <property type="match status" value="2"/>
</dbReference>
<dbReference type="EMBL" id="ASHL01000001">
    <property type="protein sequence ID" value="EPD14082.1"/>
    <property type="molecule type" value="Genomic_DNA"/>
</dbReference>
<keyword evidence="9" id="KW-1185">Reference proteome</keyword>
<dbReference type="InterPro" id="IPR000905">
    <property type="entry name" value="Gcp-like_dom"/>
</dbReference>
<evidence type="ECO:0000256" key="2">
    <source>
        <dbReference type="ARBA" id="ARBA00010493"/>
    </source>
</evidence>
<dbReference type="PANTHER" id="PTHR11735:SF11">
    <property type="entry name" value="TRNA THREONYLCARBAMOYLADENOSINE BIOSYNTHESIS PROTEIN TSAB"/>
    <property type="match status" value="1"/>
</dbReference>
<dbReference type="FunFam" id="3.30.420.40:FF:000097">
    <property type="entry name" value="tRNA threonylcarbamoyladenosine biosynthesis protein TsaB"/>
    <property type="match status" value="1"/>
</dbReference>
<dbReference type="GO" id="GO:0008233">
    <property type="term" value="F:peptidase activity"/>
    <property type="evidence" value="ECO:0007669"/>
    <property type="project" value="UniProtKB-KW"/>
</dbReference>
<dbReference type="Pfam" id="PF00814">
    <property type="entry name" value="TsaD"/>
    <property type="match status" value="1"/>
</dbReference>
<evidence type="ECO:0000256" key="1">
    <source>
        <dbReference type="ARBA" id="ARBA00004496"/>
    </source>
</evidence>
<comment type="subcellular location">
    <subcellularLocation>
        <location evidence="1">Cytoplasm</location>
    </subcellularLocation>
</comment>
<organism evidence="8 9">
    <name type="scientific">Cycloclasticus pugetii</name>
    <dbReference type="NCBI Taxonomy" id="34068"/>
    <lineage>
        <taxon>Bacteria</taxon>
        <taxon>Pseudomonadati</taxon>
        <taxon>Pseudomonadota</taxon>
        <taxon>Gammaproteobacteria</taxon>
        <taxon>Thiotrichales</taxon>
        <taxon>Piscirickettsiaceae</taxon>
        <taxon>Cycloclasticus</taxon>
    </lineage>
</organism>
<evidence type="ECO:0000313" key="8">
    <source>
        <dbReference type="EMBL" id="EPD14082.1"/>
    </source>
</evidence>
<name>A0AB33Z4K9_9GAMM</name>
<evidence type="ECO:0000259" key="7">
    <source>
        <dbReference type="Pfam" id="PF00814"/>
    </source>
</evidence>
<comment type="similarity">
    <text evidence="2">Belongs to the KAE1 / TsaD family. TsaB subfamily.</text>
</comment>
<dbReference type="PANTHER" id="PTHR11735">
    <property type="entry name" value="TRNA N6-ADENOSINE THREONYLCARBAMOYLTRANSFERASE"/>
    <property type="match status" value="1"/>
</dbReference>
<evidence type="ECO:0000313" key="9">
    <source>
        <dbReference type="Proteomes" id="UP000015462"/>
    </source>
</evidence>
<comment type="caution">
    <text evidence="8">The sequence shown here is derived from an EMBL/GenBank/DDBJ whole genome shotgun (WGS) entry which is preliminary data.</text>
</comment>
<accession>A0AB33Z4K9</accession>
<dbReference type="RefSeq" id="WP_016389647.1">
    <property type="nucleotide sequence ID" value="NZ_KE646805.1"/>
</dbReference>
<evidence type="ECO:0000256" key="6">
    <source>
        <dbReference type="ARBA" id="ARBA00032446"/>
    </source>
</evidence>
<dbReference type="NCBIfam" id="TIGR03725">
    <property type="entry name" value="T6A_YeaZ"/>
    <property type="match status" value="1"/>
</dbReference>
<keyword evidence="8" id="KW-0645">Protease</keyword>
<evidence type="ECO:0000256" key="3">
    <source>
        <dbReference type="ARBA" id="ARBA00019012"/>
    </source>
</evidence>
<keyword evidence="8" id="KW-0378">Hydrolase</keyword>
<evidence type="ECO:0000256" key="5">
    <source>
        <dbReference type="ARBA" id="ARBA00022694"/>
    </source>
</evidence>
<dbReference type="AlphaFoldDB" id="A0AB33Z4K9"/>
<dbReference type="InterPro" id="IPR043129">
    <property type="entry name" value="ATPase_NBD"/>
</dbReference>
<reference evidence="8 9" key="1">
    <citation type="journal article" date="2013" name="Genome Announc.">
        <title>Genome Sequence of the Pyrene- and Fluoranthene-Degrading Bacterium Cycloclasticus sp. Strain PY97M.</title>
        <authorList>
            <person name="Cui Z."/>
            <person name="Xu G."/>
            <person name="Li Q."/>
            <person name="Gao W."/>
            <person name="Zheng L."/>
        </authorList>
    </citation>
    <scope>NUCLEOTIDE SEQUENCE [LARGE SCALE GENOMIC DNA]</scope>
    <source>
        <strain evidence="8 9">PY97M</strain>
    </source>
</reference>
<dbReference type="SUPFAM" id="SSF53067">
    <property type="entry name" value="Actin-like ATPase domain"/>
    <property type="match status" value="2"/>
</dbReference>
<sequence length="229" mass="24317">MKILAIETATEGCSAALLINGEVIDRFQVAPREHGNLILPMVDELLNEAGMTLQQLDALAFGRGPGSFTGVRMATGVIQGLAFAAELPIAPVSTLTALAYQAGPPVEGQTVYAALDARMGEVYWCEYERSDDQLKAVSNESVIAPAALSVTQGKQAIGIGHGWGTYENELTQLVNASELLLLPNALPRAREVAQLAVGMVRDGQTVSADNALPVYLRDNVAKKKAQQQS</sequence>
<gene>
    <name evidence="8" type="ORF">L196_01245</name>
</gene>
<dbReference type="GO" id="GO:0005829">
    <property type="term" value="C:cytosol"/>
    <property type="evidence" value="ECO:0007669"/>
    <property type="project" value="TreeGrafter"/>
</dbReference>
<feature type="domain" description="Gcp-like" evidence="7">
    <location>
        <begin position="29"/>
        <end position="221"/>
    </location>
</feature>